<reference evidence="2 3" key="1">
    <citation type="journal article" date="2016" name="Sci. Rep.">
        <title>The genome sequence of the outbreeding globe artichoke constructed de novo incorporating a phase-aware low-pass sequencing strategy of F1 progeny.</title>
        <authorList>
            <person name="Scaglione D."/>
            <person name="Reyes-Chin-Wo S."/>
            <person name="Acquadro A."/>
            <person name="Froenicke L."/>
            <person name="Portis E."/>
            <person name="Beitel C."/>
            <person name="Tirone M."/>
            <person name="Mauro R."/>
            <person name="Lo Monaco A."/>
            <person name="Mauromicale G."/>
            <person name="Faccioli P."/>
            <person name="Cattivelli L."/>
            <person name="Rieseberg L."/>
            <person name="Michelmore R."/>
            <person name="Lanteri S."/>
        </authorList>
    </citation>
    <scope>NUCLEOTIDE SEQUENCE [LARGE SCALE GENOMIC DNA]</scope>
    <source>
        <strain evidence="2">2C</strain>
    </source>
</reference>
<name>A0A103YGK4_CYNCS</name>
<dbReference type="Gene3D" id="3.40.50.300">
    <property type="entry name" value="P-loop containing nucleotide triphosphate hydrolases"/>
    <property type="match status" value="1"/>
</dbReference>
<dbReference type="InterPro" id="IPR027417">
    <property type="entry name" value="P-loop_NTPase"/>
</dbReference>
<dbReference type="STRING" id="59895.A0A103YGK4"/>
<dbReference type="PANTHER" id="PTHR10887">
    <property type="entry name" value="DNA2/NAM7 HELICASE FAMILY"/>
    <property type="match status" value="1"/>
</dbReference>
<protein>
    <recommendedName>
        <fullName evidence="1">DNA2/NAM7 helicase-like C-terminal domain-containing protein</fullName>
    </recommendedName>
</protein>
<feature type="domain" description="DNA2/NAM7 helicase-like C-terminal" evidence="1">
    <location>
        <begin position="14"/>
        <end position="75"/>
    </location>
</feature>
<accession>A0A103YGK4</accession>
<evidence type="ECO:0000313" key="3">
    <source>
        <dbReference type="Proteomes" id="UP000243975"/>
    </source>
</evidence>
<dbReference type="InterPro" id="IPR045055">
    <property type="entry name" value="DNA2/NAM7-like"/>
</dbReference>
<proteinExistence type="predicted"/>
<dbReference type="Gramene" id="KVI08677">
    <property type="protein sequence ID" value="KVI08677"/>
    <property type="gene ID" value="Ccrd_012942"/>
</dbReference>
<sequence>MDGVSVNALMRFLQGKYVARKQRVSVGCISPFKAQVNAIQEKLGNKYKYSEDLFSVIVRSVDGFEGSEEDMMFVNFGKRIDFEYDVSLQRKIYLSRVLLVVFRGFGNTKISQHDAARAPSAVIHMAEHSTDSIQYLSKTQMH</sequence>
<dbReference type="PANTHER" id="PTHR10887:SF522">
    <property type="entry name" value="P-LOOP CONTAINING NUCLEOSIDE TRIPHOSPHATE HYDROLASES SUPERFAMILY PROTEIN"/>
    <property type="match status" value="1"/>
</dbReference>
<dbReference type="Pfam" id="PF13087">
    <property type="entry name" value="AAA_12"/>
    <property type="match status" value="1"/>
</dbReference>
<comment type="caution">
    <text evidence="2">The sequence shown here is derived from an EMBL/GenBank/DDBJ whole genome shotgun (WGS) entry which is preliminary data.</text>
</comment>
<dbReference type="AlphaFoldDB" id="A0A103YGK4"/>
<evidence type="ECO:0000313" key="2">
    <source>
        <dbReference type="EMBL" id="KVI08677.1"/>
    </source>
</evidence>
<dbReference type="EMBL" id="LEKV01001098">
    <property type="protein sequence ID" value="KVI08677.1"/>
    <property type="molecule type" value="Genomic_DNA"/>
</dbReference>
<evidence type="ECO:0000259" key="1">
    <source>
        <dbReference type="Pfam" id="PF13087"/>
    </source>
</evidence>
<organism evidence="2 3">
    <name type="scientific">Cynara cardunculus var. scolymus</name>
    <name type="common">Globe artichoke</name>
    <name type="synonym">Cynara scolymus</name>
    <dbReference type="NCBI Taxonomy" id="59895"/>
    <lineage>
        <taxon>Eukaryota</taxon>
        <taxon>Viridiplantae</taxon>
        <taxon>Streptophyta</taxon>
        <taxon>Embryophyta</taxon>
        <taxon>Tracheophyta</taxon>
        <taxon>Spermatophyta</taxon>
        <taxon>Magnoliopsida</taxon>
        <taxon>eudicotyledons</taxon>
        <taxon>Gunneridae</taxon>
        <taxon>Pentapetalae</taxon>
        <taxon>asterids</taxon>
        <taxon>campanulids</taxon>
        <taxon>Asterales</taxon>
        <taxon>Asteraceae</taxon>
        <taxon>Carduoideae</taxon>
        <taxon>Cardueae</taxon>
        <taxon>Carduinae</taxon>
        <taxon>Cynara</taxon>
    </lineage>
</organism>
<dbReference type="Proteomes" id="UP000243975">
    <property type="component" value="Unassembled WGS sequence"/>
</dbReference>
<dbReference type="InterPro" id="IPR041679">
    <property type="entry name" value="DNA2/NAM7-like_C"/>
</dbReference>
<keyword evidence="3" id="KW-1185">Reference proteome</keyword>
<gene>
    <name evidence="2" type="ORF">Ccrd_012942</name>
</gene>